<dbReference type="InterPro" id="IPR013904">
    <property type="entry name" value="RXT2_N"/>
</dbReference>
<evidence type="ECO:0000313" key="3">
    <source>
        <dbReference type="EMBL" id="QPG76195.1"/>
    </source>
</evidence>
<dbReference type="InterPro" id="IPR039602">
    <property type="entry name" value="Rxt2"/>
</dbReference>
<accession>A0A875S7C6</accession>
<feature type="compositionally biased region" description="Basic and acidic residues" evidence="1">
    <location>
        <begin position="229"/>
        <end position="252"/>
    </location>
</feature>
<dbReference type="GO" id="GO:0033698">
    <property type="term" value="C:Rpd3L complex"/>
    <property type="evidence" value="ECO:0007669"/>
    <property type="project" value="TreeGrafter"/>
</dbReference>
<dbReference type="Pfam" id="PF08595">
    <property type="entry name" value="RXT2_N"/>
    <property type="match status" value="1"/>
</dbReference>
<dbReference type="GO" id="GO:0005829">
    <property type="term" value="C:cytosol"/>
    <property type="evidence" value="ECO:0007669"/>
    <property type="project" value="TreeGrafter"/>
</dbReference>
<dbReference type="PANTHER" id="PTHR28232">
    <property type="entry name" value="TRANSCRIPTIONAL REGULATORY PROTEIN RXT2"/>
    <property type="match status" value="1"/>
</dbReference>
<feature type="region of interest" description="Disordered" evidence="1">
    <location>
        <begin position="22"/>
        <end position="55"/>
    </location>
</feature>
<dbReference type="PANTHER" id="PTHR28232:SF1">
    <property type="entry name" value="TRANSCRIPTIONAL REGULATORY PROTEIN RXT2"/>
    <property type="match status" value="1"/>
</dbReference>
<evidence type="ECO:0000259" key="2">
    <source>
        <dbReference type="Pfam" id="PF08595"/>
    </source>
</evidence>
<feature type="domain" description="Transcriptional regulatory protein RXT2 N-terminal" evidence="2">
    <location>
        <begin position="52"/>
        <end position="201"/>
    </location>
</feature>
<organism evidence="3 4">
    <name type="scientific">Eeniella nana</name>
    <name type="common">Yeast</name>
    <name type="synonym">Brettanomyces nanus</name>
    <dbReference type="NCBI Taxonomy" id="13502"/>
    <lineage>
        <taxon>Eukaryota</taxon>
        <taxon>Fungi</taxon>
        <taxon>Dikarya</taxon>
        <taxon>Ascomycota</taxon>
        <taxon>Saccharomycotina</taxon>
        <taxon>Pichiomycetes</taxon>
        <taxon>Pichiales</taxon>
        <taxon>Pichiaceae</taxon>
        <taxon>Brettanomyces</taxon>
    </lineage>
</organism>
<proteinExistence type="predicted"/>
<feature type="region of interest" description="Disordered" evidence="1">
    <location>
        <begin position="229"/>
        <end position="270"/>
    </location>
</feature>
<protein>
    <recommendedName>
        <fullName evidence="2">Transcriptional regulatory protein RXT2 N-terminal domain-containing protein</fullName>
    </recommendedName>
</protein>
<dbReference type="KEGG" id="bnn:FOA43_003581"/>
<feature type="compositionally biased region" description="Basic and acidic residues" evidence="1">
    <location>
        <begin position="22"/>
        <end position="32"/>
    </location>
</feature>
<gene>
    <name evidence="3" type="ORF">FOA43_003581</name>
</gene>
<dbReference type="RefSeq" id="XP_038779760.1">
    <property type="nucleotide sequence ID" value="XM_038923832.1"/>
</dbReference>
<dbReference type="OrthoDB" id="2405722at2759"/>
<evidence type="ECO:0000313" key="4">
    <source>
        <dbReference type="Proteomes" id="UP000662931"/>
    </source>
</evidence>
<dbReference type="EMBL" id="CP064815">
    <property type="protein sequence ID" value="QPG76195.1"/>
    <property type="molecule type" value="Genomic_DNA"/>
</dbReference>
<name>A0A875S7C6_EENNA</name>
<dbReference type="GeneID" id="62196981"/>
<dbReference type="Proteomes" id="UP000662931">
    <property type="component" value="Chromosome 4"/>
</dbReference>
<sequence length="358" mass="40623">MSTKNSTATLRSLKGDILRFRHSVESRKKDGPEFNEAPLLEQEDEEFSSGGSNRGNKFLYNSDTVDCGKLNSSRDNFKLVTMNSVDQTTGKHTTKLVLQDKRMSLDELVKMELDEEYGSVSDDEDNDYYGADARKVLESIDLADILGPITSPSDVVNRKSISTIYKSQHLSALAEETIHIIEKEQDNVNQLSQLLAVFLGDDSSNIYADLLKLPNYDHHLDLGEEMNNADEHDNVSHDESALKNGEAGKDEDTIQDDDDITNQQPNGSLHMVSNEASNKLIKDPFFKLPQYRRDFNFGVHKTENAEETRQLVQIALQRNEEFIRSLCSIRMGFIKAERLKDSIYGWCKEMGEDARREQ</sequence>
<keyword evidence="4" id="KW-1185">Reference proteome</keyword>
<evidence type="ECO:0000256" key="1">
    <source>
        <dbReference type="SAM" id="MobiDB-lite"/>
    </source>
</evidence>
<reference evidence="3" key="1">
    <citation type="submission" date="2020-10" db="EMBL/GenBank/DDBJ databases">
        <authorList>
            <person name="Roach M.J.R."/>
        </authorList>
    </citation>
    <scope>NUCLEOTIDE SEQUENCE</scope>
    <source>
        <strain evidence="3">CBS 1945</strain>
    </source>
</reference>
<dbReference type="AlphaFoldDB" id="A0A875S7C6"/>